<reference evidence="2 3" key="1">
    <citation type="submission" date="2023-03" db="EMBL/GenBank/DDBJ databases">
        <title>Genome insight into feeding habits of ladybird beetles.</title>
        <authorList>
            <person name="Li H.-S."/>
            <person name="Huang Y.-H."/>
            <person name="Pang H."/>
        </authorList>
    </citation>
    <scope>NUCLEOTIDE SEQUENCE [LARGE SCALE GENOMIC DNA]</scope>
    <source>
        <strain evidence="2">SYSU_2023b</strain>
        <tissue evidence="2">Whole body</tissue>
    </source>
</reference>
<dbReference type="AlphaFoldDB" id="A0AAW1UD52"/>
<sequence>MSSSEYSSTYVMEDSGFEDSGDTYGDYLRNSDSSSNTSSIYQLPPAARIRTLDQLINALLIEDQKQRQGDPSAELNPMPIERLPIPGNKENQRLSDSSSNTSSINQSPPAARITSLDQLINVLLNQAQKQQQGDPSAKLNPIPIERLPIPGNKENQRLVQWDSDDSSNTSSIYQLPPAARITSLDQLINILEKENQKQQQGDPSAKLNLIPIERLPIPGNKENQRLVQWDSDDSEEDIINFFPVSRKETRVHQEISDTFSIEEMSISGEDDDDEEDLHLIPPQTTISSFSCCKCEII</sequence>
<name>A0AAW1UD52_9CUCU</name>
<keyword evidence="3" id="KW-1185">Reference proteome</keyword>
<proteinExistence type="predicted"/>
<accession>A0AAW1UD52</accession>
<dbReference type="Proteomes" id="UP001431783">
    <property type="component" value="Unassembled WGS sequence"/>
</dbReference>
<comment type="caution">
    <text evidence="2">The sequence shown here is derived from an EMBL/GenBank/DDBJ whole genome shotgun (WGS) entry which is preliminary data.</text>
</comment>
<protein>
    <submittedName>
        <fullName evidence="2">Uncharacterized protein</fullName>
    </submittedName>
</protein>
<evidence type="ECO:0000313" key="2">
    <source>
        <dbReference type="EMBL" id="KAK9878544.1"/>
    </source>
</evidence>
<dbReference type="EMBL" id="JARQZJ010000049">
    <property type="protein sequence ID" value="KAK9878544.1"/>
    <property type="molecule type" value="Genomic_DNA"/>
</dbReference>
<feature type="region of interest" description="Disordered" evidence="1">
    <location>
        <begin position="1"/>
        <end position="40"/>
    </location>
</feature>
<feature type="region of interest" description="Disordered" evidence="1">
    <location>
        <begin position="63"/>
        <end position="109"/>
    </location>
</feature>
<feature type="compositionally biased region" description="Low complexity" evidence="1">
    <location>
        <begin position="95"/>
        <end position="107"/>
    </location>
</feature>
<feature type="compositionally biased region" description="Polar residues" evidence="1">
    <location>
        <begin position="1"/>
        <end position="10"/>
    </location>
</feature>
<evidence type="ECO:0000256" key="1">
    <source>
        <dbReference type="SAM" id="MobiDB-lite"/>
    </source>
</evidence>
<gene>
    <name evidence="2" type="ORF">WA026_022441</name>
</gene>
<evidence type="ECO:0000313" key="3">
    <source>
        <dbReference type="Proteomes" id="UP001431783"/>
    </source>
</evidence>
<organism evidence="2 3">
    <name type="scientific">Henosepilachna vigintioctopunctata</name>
    <dbReference type="NCBI Taxonomy" id="420089"/>
    <lineage>
        <taxon>Eukaryota</taxon>
        <taxon>Metazoa</taxon>
        <taxon>Ecdysozoa</taxon>
        <taxon>Arthropoda</taxon>
        <taxon>Hexapoda</taxon>
        <taxon>Insecta</taxon>
        <taxon>Pterygota</taxon>
        <taxon>Neoptera</taxon>
        <taxon>Endopterygota</taxon>
        <taxon>Coleoptera</taxon>
        <taxon>Polyphaga</taxon>
        <taxon>Cucujiformia</taxon>
        <taxon>Coccinelloidea</taxon>
        <taxon>Coccinellidae</taxon>
        <taxon>Epilachninae</taxon>
        <taxon>Epilachnini</taxon>
        <taxon>Henosepilachna</taxon>
    </lineage>
</organism>
<feature type="compositionally biased region" description="Low complexity" evidence="1">
    <location>
        <begin position="30"/>
        <end position="39"/>
    </location>
</feature>